<organism evidence="4 5">
    <name type="scientific">Paraoerskovia sediminicola</name>
    <dbReference type="NCBI Taxonomy" id="1138587"/>
    <lineage>
        <taxon>Bacteria</taxon>
        <taxon>Bacillati</taxon>
        <taxon>Actinomycetota</taxon>
        <taxon>Actinomycetes</taxon>
        <taxon>Micrococcales</taxon>
        <taxon>Cellulomonadaceae</taxon>
        <taxon>Paraoerskovia</taxon>
    </lineage>
</organism>
<dbReference type="RefSeq" id="WP_286218005.1">
    <property type="nucleotide sequence ID" value="NZ_AP027729.1"/>
</dbReference>
<dbReference type="Pfam" id="PF00583">
    <property type="entry name" value="Acetyltransf_1"/>
    <property type="match status" value="1"/>
</dbReference>
<reference evidence="5" key="1">
    <citation type="journal article" date="2019" name="Int. J. Syst. Evol. Microbiol.">
        <title>The Global Catalogue of Microorganisms (GCM) 10K type strain sequencing project: providing services to taxonomists for standard genome sequencing and annotation.</title>
        <authorList>
            <consortium name="The Broad Institute Genomics Platform"/>
            <consortium name="The Broad Institute Genome Sequencing Center for Infectious Disease"/>
            <person name="Wu L."/>
            <person name="Ma J."/>
        </authorList>
    </citation>
    <scope>NUCLEOTIDE SEQUENCE [LARGE SCALE GENOMIC DNA]</scope>
    <source>
        <strain evidence="5">NBRC 108565</strain>
    </source>
</reference>
<evidence type="ECO:0000256" key="1">
    <source>
        <dbReference type="ARBA" id="ARBA00022679"/>
    </source>
</evidence>
<gene>
    <name evidence="4" type="ORF">GCM10025865_32000</name>
</gene>
<evidence type="ECO:0000313" key="5">
    <source>
        <dbReference type="Proteomes" id="UP001321475"/>
    </source>
</evidence>
<keyword evidence="1" id="KW-0808">Transferase</keyword>
<dbReference type="InterPro" id="IPR050832">
    <property type="entry name" value="Bact_Acetyltransf"/>
</dbReference>
<name>A0ABM8G6X6_9CELL</name>
<keyword evidence="2" id="KW-0012">Acyltransferase</keyword>
<dbReference type="PROSITE" id="PS51186">
    <property type="entry name" value="GNAT"/>
    <property type="match status" value="1"/>
</dbReference>
<sequence>MALFSETADVSVRPAIATDAAPVTDIQVAAWRDTHGDTLGDDVIGMLDVDRMRESWQGAITSPPGPGFAVLVALDAARIVGFAAVTPGQLMSLEVHPDARRGGHGSRLLSAAVDRLRQDGAQEVTTWVLDGDAAREQFLGGAGLGPDGTQRTLAAGPREVVEHRWSAAL</sequence>
<evidence type="ECO:0000256" key="2">
    <source>
        <dbReference type="ARBA" id="ARBA00023315"/>
    </source>
</evidence>
<dbReference type="Proteomes" id="UP001321475">
    <property type="component" value="Chromosome"/>
</dbReference>
<dbReference type="InterPro" id="IPR000182">
    <property type="entry name" value="GNAT_dom"/>
</dbReference>
<dbReference type="InterPro" id="IPR016181">
    <property type="entry name" value="Acyl_CoA_acyltransferase"/>
</dbReference>
<proteinExistence type="predicted"/>
<evidence type="ECO:0000259" key="3">
    <source>
        <dbReference type="PROSITE" id="PS51186"/>
    </source>
</evidence>
<dbReference type="PANTHER" id="PTHR43877">
    <property type="entry name" value="AMINOALKYLPHOSPHONATE N-ACETYLTRANSFERASE-RELATED-RELATED"/>
    <property type="match status" value="1"/>
</dbReference>
<evidence type="ECO:0000313" key="4">
    <source>
        <dbReference type="EMBL" id="BDZ43901.1"/>
    </source>
</evidence>
<dbReference type="CDD" id="cd04301">
    <property type="entry name" value="NAT_SF"/>
    <property type="match status" value="1"/>
</dbReference>
<feature type="domain" description="N-acetyltransferase" evidence="3">
    <location>
        <begin position="10"/>
        <end position="159"/>
    </location>
</feature>
<protein>
    <recommendedName>
        <fullName evidence="3">N-acetyltransferase domain-containing protein</fullName>
    </recommendedName>
</protein>
<keyword evidence="5" id="KW-1185">Reference proteome</keyword>
<dbReference type="EMBL" id="AP027729">
    <property type="protein sequence ID" value="BDZ43901.1"/>
    <property type="molecule type" value="Genomic_DNA"/>
</dbReference>
<dbReference type="SUPFAM" id="SSF55729">
    <property type="entry name" value="Acyl-CoA N-acyltransferases (Nat)"/>
    <property type="match status" value="1"/>
</dbReference>
<dbReference type="Gene3D" id="3.40.630.30">
    <property type="match status" value="1"/>
</dbReference>
<accession>A0ABM8G6X6</accession>